<dbReference type="AlphaFoldDB" id="A0A061E9X5"/>
<gene>
    <name evidence="2" type="ORF">TCM_011618</name>
</gene>
<evidence type="ECO:0000256" key="1">
    <source>
        <dbReference type="SAM" id="Phobius"/>
    </source>
</evidence>
<dbReference type="HOGENOM" id="CLU_1535220_0_0_1"/>
<evidence type="ECO:0000313" key="2">
    <source>
        <dbReference type="EMBL" id="EOY01805.1"/>
    </source>
</evidence>
<sequence>MDLRYGIPPILNLIFFFFFTSQPSPREWSWNLVVSSTLVHQFSILELAFLLLVVMLLLLFLFTSAEVPLNLNAIRIRLRFGDFSIAFTTSLAASLFFPPSLFWPVHIIFVFSSPGHGMFFHLFKHFLGWFSGAFQSVPTYSITITQNEESSTSAPLHDDVELGLTHSQQNSEHNE</sequence>
<accession>A0A061E9X5</accession>
<feature type="transmembrane region" description="Helical" evidence="1">
    <location>
        <begin position="76"/>
        <end position="97"/>
    </location>
</feature>
<dbReference type="Gramene" id="EOY01805">
    <property type="protein sequence ID" value="EOY01805"/>
    <property type="gene ID" value="TCM_011618"/>
</dbReference>
<keyword evidence="1" id="KW-0812">Transmembrane</keyword>
<evidence type="ECO:0000313" key="3">
    <source>
        <dbReference type="Proteomes" id="UP000026915"/>
    </source>
</evidence>
<organism evidence="2 3">
    <name type="scientific">Theobroma cacao</name>
    <name type="common">Cacao</name>
    <name type="synonym">Cocoa</name>
    <dbReference type="NCBI Taxonomy" id="3641"/>
    <lineage>
        <taxon>Eukaryota</taxon>
        <taxon>Viridiplantae</taxon>
        <taxon>Streptophyta</taxon>
        <taxon>Embryophyta</taxon>
        <taxon>Tracheophyta</taxon>
        <taxon>Spermatophyta</taxon>
        <taxon>Magnoliopsida</taxon>
        <taxon>eudicotyledons</taxon>
        <taxon>Gunneridae</taxon>
        <taxon>Pentapetalae</taxon>
        <taxon>rosids</taxon>
        <taxon>malvids</taxon>
        <taxon>Malvales</taxon>
        <taxon>Malvaceae</taxon>
        <taxon>Byttnerioideae</taxon>
        <taxon>Theobroma</taxon>
    </lineage>
</organism>
<name>A0A061E9X5_THECC</name>
<keyword evidence="1" id="KW-0472">Membrane</keyword>
<protein>
    <recommendedName>
        <fullName evidence="4">Transmembrane protein</fullName>
    </recommendedName>
</protein>
<keyword evidence="3" id="KW-1185">Reference proteome</keyword>
<feature type="transmembrane region" description="Helical" evidence="1">
    <location>
        <begin position="5"/>
        <end position="22"/>
    </location>
</feature>
<dbReference type="Proteomes" id="UP000026915">
    <property type="component" value="Chromosome 2"/>
</dbReference>
<dbReference type="InParanoid" id="A0A061E9X5"/>
<evidence type="ECO:0008006" key="4">
    <source>
        <dbReference type="Google" id="ProtNLM"/>
    </source>
</evidence>
<dbReference type="OMA" id="WPFHFFL"/>
<reference evidence="2 3" key="1">
    <citation type="journal article" date="2013" name="Genome Biol.">
        <title>The genome sequence of the most widely cultivated cacao type and its use to identify candidate genes regulating pod color.</title>
        <authorList>
            <person name="Motamayor J.C."/>
            <person name="Mockaitis K."/>
            <person name="Schmutz J."/>
            <person name="Haiminen N."/>
            <person name="Iii D.L."/>
            <person name="Cornejo O."/>
            <person name="Findley S.D."/>
            <person name="Zheng P."/>
            <person name="Utro F."/>
            <person name="Royaert S."/>
            <person name="Saski C."/>
            <person name="Jenkins J."/>
            <person name="Podicheti R."/>
            <person name="Zhao M."/>
            <person name="Scheffler B.E."/>
            <person name="Stack J.C."/>
            <person name="Feltus F.A."/>
            <person name="Mustiga G.M."/>
            <person name="Amores F."/>
            <person name="Phillips W."/>
            <person name="Marelli J.P."/>
            <person name="May G.D."/>
            <person name="Shapiro H."/>
            <person name="Ma J."/>
            <person name="Bustamante C.D."/>
            <person name="Schnell R.J."/>
            <person name="Main D."/>
            <person name="Gilbert D."/>
            <person name="Parida L."/>
            <person name="Kuhn D.N."/>
        </authorList>
    </citation>
    <scope>NUCLEOTIDE SEQUENCE [LARGE SCALE GENOMIC DNA]</scope>
    <source>
        <strain evidence="3">cv. Matina 1-6</strain>
    </source>
</reference>
<keyword evidence="1" id="KW-1133">Transmembrane helix</keyword>
<proteinExistence type="predicted"/>
<dbReference type="EMBL" id="CM001880">
    <property type="protein sequence ID" value="EOY01805.1"/>
    <property type="molecule type" value="Genomic_DNA"/>
</dbReference>
<feature type="transmembrane region" description="Helical" evidence="1">
    <location>
        <begin position="42"/>
        <end position="64"/>
    </location>
</feature>